<dbReference type="Proteomes" id="UP000288096">
    <property type="component" value="Unassembled WGS sequence"/>
</dbReference>
<comment type="caution">
    <text evidence="1">The sequence shown here is derived from an EMBL/GenBank/DDBJ whole genome shotgun (WGS) entry which is preliminary data.</text>
</comment>
<organism evidence="1 2">
    <name type="scientific">Desulfonema ishimotonii</name>
    <dbReference type="NCBI Taxonomy" id="45657"/>
    <lineage>
        <taxon>Bacteria</taxon>
        <taxon>Pseudomonadati</taxon>
        <taxon>Thermodesulfobacteriota</taxon>
        <taxon>Desulfobacteria</taxon>
        <taxon>Desulfobacterales</taxon>
        <taxon>Desulfococcaceae</taxon>
        <taxon>Desulfonema</taxon>
    </lineage>
</organism>
<dbReference type="RefSeq" id="WP_124328833.1">
    <property type="nucleotide sequence ID" value="NZ_BEXT01000001.1"/>
</dbReference>
<reference evidence="2" key="1">
    <citation type="submission" date="2017-11" db="EMBL/GenBank/DDBJ databases">
        <authorList>
            <person name="Watanabe M."/>
            <person name="Kojima H."/>
        </authorList>
    </citation>
    <scope>NUCLEOTIDE SEQUENCE [LARGE SCALE GENOMIC DNA]</scope>
    <source>
        <strain evidence="2">Tokyo 01</strain>
    </source>
</reference>
<dbReference type="AlphaFoldDB" id="A0A401FX82"/>
<dbReference type="InterPro" id="IPR036737">
    <property type="entry name" value="OmpA-like_sf"/>
</dbReference>
<dbReference type="EMBL" id="BEXT01000001">
    <property type="protein sequence ID" value="GBC61559.1"/>
    <property type="molecule type" value="Genomic_DNA"/>
</dbReference>
<sequence length="250" mass="28723">MEILDILSATIEEAEEILESSTDPTNQYIDILDKLLFMKELIQEIKAGKAPYDEKKIEEYSRKIREIEANIKNAVDEVFSSDIFFGLGEYEISELSDKGKEELKQFTKTIIELQVKNFRKLFPDRPLVIIIRAIGYADETPPGPELSEILRSTIATPLPEDSAERKKMLNSKLSFLRAQSISEYIRIQLKNTLEIENVIIGDPEIEGLGEELPYSGESFFPPYRSQDERRRICKIYSKITLDIPIDLSQP</sequence>
<accession>A0A401FX82</accession>
<name>A0A401FX82_9BACT</name>
<protein>
    <submittedName>
        <fullName evidence="1">Uncharacterized protein</fullName>
    </submittedName>
</protein>
<evidence type="ECO:0000313" key="1">
    <source>
        <dbReference type="EMBL" id="GBC61559.1"/>
    </source>
</evidence>
<gene>
    <name evidence="1" type="ORF">DENIS_2521</name>
</gene>
<reference evidence="2" key="2">
    <citation type="submission" date="2019-01" db="EMBL/GenBank/DDBJ databases">
        <title>Genome sequence of Desulfonema ishimotonii strain Tokyo 01.</title>
        <authorList>
            <person name="Fukui M."/>
        </authorList>
    </citation>
    <scope>NUCLEOTIDE SEQUENCE [LARGE SCALE GENOMIC DNA]</scope>
    <source>
        <strain evidence="2">Tokyo 01</strain>
    </source>
</reference>
<dbReference type="Gene3D" id="3.30.1330.60">
    <property type="entry name" value="OmpA-like domain"/>
    <property type="match status" value="1"/>
</dbReference>
<proteinExistence type="predicted"/>
<keyword evidence="2" id="KW-1185">Reference proteome</keyword>
<dbReference type="OrthoDB" id="642521at2"/>
<evidence type="ECO:0000313" key="2">
    <source>
        <dbReference type="Proteomes" id="UP000288096"/>
    </source>
</evidence>